<evidence type="ECO:0000313" key="9">
    <source>
        <dbReference type="Proteomes" id="UP000053237"/>
    </source>
</evidence>
<dbReference type="AlphaFoldDB" id="A0A024G701"/>
<dbReference type="EMBL" id="CAIX01000035">
    <property type="protein sequence ID" value="CCI42528.1"/>
    <property type="molecule type" value="Genomic_DNA"/>
</dbReference>
<keyword evidence="3 5" id="KW-0694">RNA-binding</keyword>
<protein>
    <recommendedName>
        <fullName evidence="7">RRM domain-containing protein</fullName>
    </recommendedName>
</protein>
<organism evidence="8 9">
    <name type="scientific">Albugo candida</name>
    <dbReference type="NCBI Taxonomy" id="65357"/>
    <lineage>
        <taxon>Eukaryota</taxon>
        <taxon>Sar</taxon>
        <taxon>Stramenopiles</taxon>
        <taxon>Oomycota</taxon>
        <taxon>Peronosporomycetes</taxon>
        <taxon>Albuginales</taxon>
        <taxon>Albuginaceae</taxon>
        <taxon>Albugo</taxon>
    </lineage>
</organism>
<feature type="region of interest" description="Disordered" evidence="6">
    <location>
        <begin position="104"/>
        <end position="133"/>
    </location>
</feature>
<feature type="compositionally biased region" description="Basic and acidic residues" evidence="6">
    <location>
        <begin position="210"/>
        <end position="228"/>
    </location>
</feature>
<comment type="subcellular location">
    <subcellularLocation>
        <location evidence="1">Nucleus</location>
    </subcellularLocation>
</comment>
<dbReference type="Proteomes" id="UP000053237">
    <property type="component" value="Unassembled WGS sequence"/>
</dbReference>
<feature type="domain" description="RRM" evidence="7">
    <location>
        <begin position="437"/>
        <end position="509"/>
    </location>
</feature>
<dbReference type="FunCoup" id="A0A024G701">
    <property type="interactions" value="245"/>
</dbReference>
<keyword evidence="4" id="KW-0539">Nucleus</keyword>
<dbReference type="PROSITE" id="PS50102">
    <property type="entry name" value="RRM"/>
    <property type="match status" value="5"/>
</dbReference>
<feature type="domain" description="RRM" evidence="7">
    <location>
        <begin position="546"/>
        <end position="629"/>
    </location>
</feature>
<evidence type="ECO:0000256" key="6">
    <source>
        <dbReference type="SAM" id="MobiDB-lite"/>
    </source>
</evidence>
<evidence type="ECO:0000256" key="3">
    <source>
        <dbReference type="ARBA" id="ARBA00022884"/>
    </source>
</evidence>
<proteinExistence type="predicted"/>
<dbReference type="Gene3D" id="3.30.70.330">
    <property type="match status" value="5"/>
</dbReference>
<dbReference type="InterPro" id="IPR051945">
    <property type="entry name" value="RRM_MRD1_RNA_proc_ribogen"/>
</dbReference>
<reference evidence="8 9" key="1">
    <citation type="submission" date="2012-05" db="EMBL/GenBank/DDBJ databases">
        <title>Recombination and specialization in a pathogen metapopulation.</title>
        <authorList>
            <person name="Gardiner A."/>
            <person name="Kemen E."/>
            <person name="Schultz-Larsen T."/>
            <person name="MacLean D."/>
            <person name="Van Oosterhout C."/>
            <person name="Jones J.D.G."/>
        </authorList>
    </citation>
    <scope>NUCLEOTIDE SEQUENCE [LARGE SCALE GENOMIC DNA]</scope>
    <source>
        <strain evidence="8 9">Ac Nc2</strain>
    </source>
</reference>
<evidence type="ECO:0000259" key="7">
    <source>
        <dbReference type="PROSITE" id="PS50102"/>
    </source>
</evidence>
<dbReference type="SMART" id="SM00360">
    <property type="entry name" value="RRM"/>
    <property type="match status" value="5"/>
</dbReference>
<accession>A0A024G701</accession>
<dbReference type="Pfam" id="PF00076">
    <property type="entry name" value="RRM_1"/>
    <property type="match status" value="5"/>
</dbReference>
<feature type="domain" description="RRM" evidence="7">
    <location>
        <begin position="244"/>
        <end position="321"/>
    </location>
</feature>
<dbReference type="InParanoid" id="A0A024G701"/>
<dbReference type="InterPro" id="IPR000504">
    <property type="entry name" value="RRM_dom"/>
</dbReference>
<dbReference type="PANTHER" id="PTHR48039:SF5">
    <property type="entry name" value="RNA-BINDING PROTEIN 28"/>
    <property type="match status" value="1"/>
</dbReference>
<sequence length="755" mass="85124">MTPPVESTRLYVRNLPVYVDNARLRAHFESQGEVTDAAVVFTKTDKKSRRFGFVGYKTSEQARRACAYFHQTYFDSCKINVSFALRKAEESSYGIRPWSKYSKGSSQFEAQHNTNEKKRKLASKNTTGANQTDEFEEFAETMKARSKARFWANDDVQNVQTSIQKKEEDGLEVAETSNSDSSDDTIRHLSDMEYLRFKAAKRAKKQSLKIAEKKSDKSDHPSEPSAEKVLHGIPSENDAAFVSNRLFVRNLPYSAMEEDLRAIFEASKKVTEVHIPLDETKRRKGFGFVLFETASDAQKALVSVDGTAFQGRVLHVTFAEAKPEQAADPTDNSLSYREKKTLEKQANANQPIGWNASHIRSDAAVGTLASRMGIARSDVLSQEHGNMAVRLALCETMLVKENKDFFANHGVDLSAIQGALISTDKSEAKTDILRSTTVILIKNLPHTTEENELCQKFGKFGQILKFLLAPSKTVALIEFVEASEARKAFRSLAYRKYQHVPLYLEWAPLHVFTTKSIESQRTNPGIVEADLMDEQIGEAPCVELRNTLCLKNLSFTTRESTLETYFGRFGKLRKVTIAKTRDKRGGILSMGFGFVEFADENDAQNALSVSEQSSPVIDGHSLSVTLSQKKVERNKTDQDGKSSSKIIIRNVAFEATIRDIRHLCGAFGQLKRVRMPKKFDGRHRGFAFVEYMTEQEAKDAFNSLCKSHLYGRHLVLEWAEEEENSVESLRIKAKRDLMSLSTPQKCVQEEDDFSE</sequence>
<feature type="region of interest" description="Disordered" evidence="6">
    <location>
        <begin position="162"/>
        <end position="185"/>
    </location>
</feature>
<feature type="domain" description="RRM" evidence="7">
    <location>
        <begin position="644"/>
        <end position="721"/>
    </location>
</feature>
<keyword evidence="9" id="KW-1185">Reference proteome</keyword>
<feature type="compositionally biased region" description="Polar residues" evidence="6">
    <location>
        <begin position="123"/>
        <end position="132"/>
    </location>
</feature>
<dbReference type="OrthoDB" id="439639at2759"/>
<dbReference type="InterPro" id="IPR035979">
    <property type="entry name" value="RBD_domain_sf"/>
</dbReference>
<dbReference type="CDD" id="cd12565">
    <property type="entry name" value="RRM1_MRD1"/>
    <property type="match status" value="1"/>
</dbReference>
<evidence type="ECO:0000256" key="2">
    <source>
        <dbReference type="ARBA" id="ARBA00022737"/>
    </source>
</evidence>
<dbReference type="CDD" id="cd12320">
    <property type="entry name" value="RRM6_RBM19_RRM5_MRD1"/>
    <property type="match status" value="1"/>
</dbReference>
<evidence type="ECO:0000256" key="4">
    <source>
        <dbReference type="ARBA" id="ARBA00023242"/>
    </source>
</evidence>
<feature type="domain" description="RRM" evidence="7">
    <location>
        <begin position="8"/>
        <end position="86"/>
    </location>
</feature>
<dbReference type="PANTHER" id="PTHR48039">
    <property type="entry name" value="RNA-BINDING MOTIF PROTEIN 14B"/>
    <property type="match status" value="1"/>
</dbReference>
<dbReference type="STRING" id="65357.A0A024G701"/>
<feature type="region of interest" description="Disordered" evidence="6">
    <location>
        <begin position="208"/>
        <end position="228"/>
    </location>
</feature>
<feature type="compositionally biased region" description="Polar residues" evidence="6">
    <location>
        <begin position="104"/>
        <end position="113"/>
    </location>
</feature>
<comment type="caution">
    <text evidence="8">The sequence shown here is derived from an EMBL/GenBank/DDBJ whole genome shotgun (WGS) entry which is preliminary data.</text>
</comment>
<dbReference type="SUPFAM" id="SSF54928">
    <property type="entry name" value="RNA-binding domain, RBD"/>
    <property type="match status" value="4"/>
</dbReference>
<evidence type="ECO:0000313" key="8">
    <source>
        <dbReference type="EMBL" id="CCI42528.1"/>
    </source>
</evidence>
<name>A0A024G701_9STRA</name>
<evidence type="ECO:0000256" key="1">
    <source>
        <dbReference type="ARBA" id="ARBA00004123"/>
    </source>
</evidence>
<keyword evidence="2" id="KW-0677">Repeat</keyword>
<dbReference type="GO" id="GO:0005634">
    <property type="term" value="C:nucleus"/>
    <property type="evidence" value="ECO:0007669"/>
    <property type="project" value="UniProtKB-SubCell"/>
</dbReference>
<dbReference type="GO" id="GO:0003729">
    <property type="term" value="F:mRNA binding"/>
    <property type="evidence" value="ECO:0007669"/>
    <property type="project" value="TreeGrafter"/>
</dbReference>
<dbReference type="InterPro" id="IPR012677">
    <property type="entry name" value="Nucleotide-bd_a/b_plait_sf"/>
</dbReference>
<dbReference type="CDD" id="cd12317">
    <property type="entry name" value="RRM4_RBM19_RRM3_MRD1"/>
    <property type="match status" value="1"/>
</dbReference>
<evidence type="ECO:0000256" key="5">
    <source>
        <dbReference type="PROSITE-ProRule" id="PRU00176"/>
    </source>
</evidence>
<gene>
    <name evidence="8" type="ORF">BN9_033120</name>
</gene>